<organism evidence="1 2">
    <name type="scientific">Cichorium intybus</name>
    <name type="common">Chicory</name>
    <dbReference type="NCBI Taxonomy" id="13427"/>
    <lineage>
        <taxon>Eukaryota</taxon>
        <taxon>Viridiplantae</taxon>
        <taxon>Streptophyta</taxon>
        <taxon>Embryophyta</taxon>
        <taxon>Tracheophyta</taxon>
        <taxon>Spermatophyta</taxon>
        <taxon>Magnoliopsida</taxon>
        <taxon>eudicotyledons</taxon>
        <taxon>Gunneridae</taxon>
        <taxon>Pentapetalae</taxon>
        <taxon>asterids</taxon>
        <taxon>campanulids</taxon>
        <taxon>Asterales</taxon>
        <taxon>Asteraceae</taxon>
        <taxon>Cichorioideae</taxon>
        <taxon>Cichorieae</taxon>
        <taxon>Cichoriinae</taxon>
        <taxon>Cichorium</taxon>
    </lineage>
</organism>
<proteinExistence type="predicted"/>
<sequence>MASNGANASSDSSSIRHLLSASPCCREYFIPLFRKLCVLGAFDKRLWPPLTTPTALMATTPLSKPMKKTGDSEEGKHGCCEVCKIDCRGYSFCRHVRGKKHRENLRESNKMTSFPLKDIDPVIIQPNDSVEDPNLTNGKVVNPDEGSSTLEEGKSVILEMGKRKGNGSLADGKETDAKRKKMVTEGRPSAPQEYQVAPELHSHLHKQDQVNKPWHQVQHEVLQLLQL</sequence>
<evidence type="ECO:0000313" key="1">
    <source>
        <dbReference type="EMBL" id="KAI3701356.1"/>
    </source>
</evidence>
<keyword evidence="2" id="KW-1185">Reference proteome</keyword>
<name>A0ACB8ZV27_CICIN</name>
<gene>
    <name evidence="1" type="ORF">L2E82_46010</name>
</gene>
<reference evidence="2" key="1">
    <citation type="journal article" date="2022" name="Mol. Ecol. Resour.">
        <title>The genomes of chicory, endive, great burdock and yacon provide insights into Asteraceae palaeo-polyploidization history and plant inulin production.</title>
        <authorList>
            <person name="Fan W."/>
            <person name="Wang S."/>
            <person name="Wang H."/>
            <person name="Wang A."/>
            <person name="Jiang F."/>
            <person name="Liu H."/>
            <person name="Zhao H."/>
            <person name="Xu D."/>
            <person name="Zhang Y."/>
        </authorList>
    </citation>
    <scope>NUCLEOTIDE SEQUENCE [LARGE SCALE GENOMIC DNA]</scope>
    <source>
        <strain evidence="2">cv. Punajuju</strain>
    </source>
</reference>
<dbReference type="Proteomes" id="UP001055811">
    <property type="component" value="Linkage Group LG08"/>
</dbReference>
<dbReference type="EMBL" id="CM042016">
    <property type="protein sequence ID" value="KAI3701356.1"/>
    <property type="molecule type" value="Genomic_DNA"/>
</dbReference>
<evidence type="ECO:0000313" key="2">
    <source>
        <dbReference type="Proteomes" id="UP001055811"/>
    </source>
</evidence>
<reference evidence="1 2" key="2">
    <citation type="journal article" date="2022" name="Mol. Ecol. Resour.">
        <title>The genomes of chicory, endive, great burdock and yacon provide insights into Asteraceae paleo-polyploidization history and plant inulin production.</title>
        <authorList>
            <person name="Fan W."/>
            <person name="Wang S."/>
            <person name="Wang H."/>
            <person name="Wang A."/>
            <person name="Jiang F."/>
            <person name="Liu H."/>
            <person name="Zhao H."/>
            <person name="Xu D."/>
            <person name="Zhang Y."/>
        </authorList>
    </citation>
    <scope>NUCLEOTIDE SEQUENCE [LARGE SCALE GENOMIC DNA]</scope>
    <source>
        <strain evidence="2">cv. Punajuju</strain>
        <tissue evidence="1">Leaves</tissue>
    </source>
</reference>
<protein>
    <submittedName>
        <fullName evidence="1">Uncharacterized protein</fullName>
    </submittedName>
</protein>
<comment type="caution">
    <text evidence="1">The sequence shown here is derived from an EMBL/GenBank/DDBJ whole genome shotgun (WGS) entry which is preliminary data.</text>
</comment>
<accession>A0ACB8ZV27</accession>